<dbReference type="Gene3D" id="1.10.287.1120">
    <property type="entry name" value="Bipartite methylase S protein"/>
    <property type="match status" value="1"/>
</dbReference>
<keyword evidence="6" id="KW-0378">Hydrolase</keyword>
<keyword evidence="6" id="KW-0540">Nuclease</keyword>
<dbReference type="EMBL" id="JANQAO010000005">
    <property type="protein sequence ID" value="MDM5148223.1"/>
    <property type="molecule type" value="Genomic_DNA"/>
</dbReference>
<comment type="caution">
    <text evidence="6">The sequence shown here is derived from an EMBL/GenBank/DDBJ whole genome shotgun (WGS) entry which is preliminary data.</text>
</comment>
<dbReference type="EC" id="3.1.21.-" evidence="6"/>
<comment type="similarity">
    <text evidence="1">Belongs to the type-I restriction system S methylase family.</text>
</comment>
<dbReference type="SUPFAM" id="SSF116734">
    <property type="entry name" value="DNA methylase specificity domain"/>
    <property type="match status" value="2"/>
</dbReference>
<evidence type="ECO:0000313" key="7">
    <source>
        <dbReference type="Proteomes" id="UP001168167"/>
    </source>
</evidence>
<dbReference type="InterPro" id="IPR000055">
    <property type="entry name" value="Restrct_endonuc_typeI_TRD"/>
</dbReference>
<dbReference type="PANTHER" id="PTHR30408:SF12">
    <property type="entry name" value="TYPE I RESTRICTION ENZYME MJAVIII SPECIFICITY SUBUNIT"/>
    <property type="match status" value="1"/>
</dbReference>
<keyword evidence="2" id="KW-0680">Restriction system</keyword>
<dbReference type="InterPro" id="IPR044946">
    <property type="entry name" value="Restrct_endonuc_typeI_TRD_sf"/>
</dbReference>
<keyword evidence="7" id="KW-1185">Reference proteome</keyword>
<keyword evidence="6" id="KW-0255">Endonuclease</keyword>
<name>A0ABT7QND8_9GAMM</name>
<evidence type="ECO:0000313" key="6">
    <source>
        <dbReference type="EMBL" id="MDM5148223.1"/>
    </source>
</evidence>
<dbReference type="InterPro" id="IPR052021">
    <property type="entry name" value="Type-I_RS_S_subunit"/>
</dbReference>
<evidence type="ECO:0000256" key="2">
    <source>
        <dbReference type="ARBA" id="ARBA00022747"/>
    </source>
</evidence>
<dbReference type="Proteomes" id="UP001168167">
    <property type="component" value="Unassembled WGS sequence"/>
</dbReference>
<protein>
    <submittedName>
        <fullName evidence="6">Restriction endonuclease subunit S</fullName>
        <ecNumber evidence="6">3.1.21.-</ecNumber>
    </submittedName>
</protein>
<evidence type="ECO:0000256" key="4">
    <source>
        <dbReference type="SAM" id="Coils"/>
    </source>
</evidence>
<dbReference type="Pfam" id="PF01420">
    <property type="entry name" value="Methylase_S"/>
    <property type="match status" value="2"/>
</dbReference>
<keyword evidence="3" id="KW-0238">DNA-binding</keyword>
<dbReference type="Gene3D" id="3.90.220.20">
    <property type="entry name" value="DNA methylase specificity domains"/>
    <property type="match status" value="2"/>
</dbReference>
<evidence type="ECO:0000256" key="1">
    <source>
        <dbReference type="ARBA" id="ARBA00010923"/>
    </source>
</evidence>
<feature type="coiled-coil region" evidence="4">
    <location>
        <begin position="145"/>
        <end position="172"/>
    </location>
</feature>
<proteinExistence type="inferred from homology"/>
<sequence>MNERVPEGWKIKSFGDFLISLPKSTLPSGVADKLGYYDFYVCSKKVLKYFHREMSSPAVLFSTGGEASVHFAAGNYSYSTDVWATEFTGEICNEYAFRVLEKNLKQINYAGFQGSGIKHLDKGFIQRFTFSLPSLPEQKKIASILTSVDEVIENTQKQINKLQDLKKATMNELLTNGIGHTEFKDSELGRIPKSWNIIKLSDIRDITDKYSFTGGPFGSNLKRENYTEKGIRIIQLQNIGDGQFFNKYKIYTSGEKADELLSCNIYPGDIILSKMGDPVARATLIPDFNARYLMASDGIRLSVDDEKYDSKFILDSINHHTFRNQAEISSTGSTRKRIGLVELRRLKISTSSLIEQKKIASIFISFDEAIDKKQKNNNKLKSLKKSLMQDLLTGKVRVTVN</sequence>
<keyword evidence="4" id="KW-0175">Coiled coil</keyword>
<accession>A0ABT7QND8</accession>
<dbReference type="PANTHER" id="PTHR30408">
    <property type="entry name" value="TYPE-1 RESTRICTION ENZYME ECOKI SPECIFICITY PROTEIN"/>
    <property type="match status" value="1"/>
</dbReference>
<evidence type="ECO:0000256" key="3">
    <source>
        <dbReference type="ARBA" id="ARBA00023125"/>
    </source>
</evidence>
<organism evidence="6 7">
    <name type="scientific">Candidatus Doriopsillibacter californiensis</name>
    <dbReference type="NCBI Taxonomy" id="2970740"/>
    <lineage>
        <taxon>Bacteria</taxon>
        <taxon>Pseudomonadati</taxon>
        <taxon>Pseudomonadota</taxon>
        <taxon>Gammaproteobacteria</taxon>
        <taxon>Candidatus Tethybacterales</taxon>
        <taxon>Candidatus Persebacteraceae</taxon>
        <taxon>Candidatus Doriopsillibacter</taxon>
    </lineage>
</organism>
<reference evidence="6" key="2">
    <citation type="journal article" date="2023" name="Microbiome">
        <title>Synthase-selected sorting approach identifies a beta-lactone synthase in a nudibranch symbiotic bacterium.</title>
        <authorList>
            <person name="Dzunkova M."/>
            <person name="La Clair J.J."/>
            <person name="Tyml T."/>
            <person name="Doud D."/>
            <person name="Schulz F."/>
            <person name="Piquer-Esteban S."/>
            <person name="Porcel Sanchis D."/>
            <person name="Osborn A."/>
            <person name="Robinson D."/>
            <person name="Louie K.B."/>
            <person name="Bowen B.P."/>
            <person name="Bowers R.M."/>
            <person name="Lee J."/>
            <person name="Arnau V."/>
            <person name="Diaz-Villanueva W."/>
            <person name="Stepanauskas R."/>
            <person name="Gosliner T."/>
            <person name="Date S.V."/>
            <person name="Northen T.R."/>
            <person name="Cheng J.F."/>
            <person name="Burkart M.D."/>
            <person name="Woyke T."/>
        </authorList>
    </citation>
    <scope>NUCLEOTIDE SEQUENCE</scope>
    <source>
        <strain evidence="6">Df01</strain>
    </source>
</reference>
<evidence type="ECO:0000259" key="5">
    <source>
        <dbReference type="Pfam" id="PF01420"/>
    </source>
</evidence>
<dbReference type="GO" id="GO:0016787">
    <property type="term" value="F:hydrolase activity"/>
    <property type="evidence" value="ECO:0007669"/>
    <property type="project" value="UniProtKB-KW"/>
</dbReference>
<reference evidence="6" key="1">
    <citation type="submission" date="2022-08" db="EMBL/GenBank/DDBJ databases">
        <authorList>
            <person name="Dzunkova M."/>
            <person name="La Clair J."/>
            <person name="Tyml T."/>
            <person name="Doud D."/>
            <person name="Schulz F."/>
            <person name="Piquer S."/>
            <person name="Porcel Sanchis D."/>
            <person name="Osborn A."/>
            <person name="Robinson D."/>
            <person name="Louie K.B."/>
            <person name="Bowen B.P."/>
            <person name="Bowers R."/>
            <person name="Lee J."/>
            <person name="Arnau Llombart V."/>
            <person name="Diaz Villanueva W."/>
            <person name="Gosliner T."/>
            <person name="Northen T."/>
            <person name="Cheng J.-F."/>
            <person name="Burkart M.D."/>
            <person name="Woyke T."/>
        </authorList>
    </citation>
    <scope>NUCLEOTIDE SEQUENCE</scope>
    <source>
        <strain evidence="6">Df01</strain>
    </source>
</reference>
<feature type="domain" description="Type I restriction modification DNA specificity" evidence="5">
    <location>
        <begin position="6"/>
        <end position="163"/>
    </location>
</feature>
<dbReference type="GO" id="GO:0004519">
    <property type="term" value="F:endonuclease activity"/>
    <property type="evidence" value="ECO:0007669"/>
    <property type="project" value="UniProtKB-KW"/>
</dbReference>
<gene>
    <name evidence="6" type="ORF">NQX30_07615</name>
</gene>
<feature type="domain" description="Type I restriction modification DNA specificity" evidence="5">
    <location>
        <begin position="192"/>
        <end position="381"/>
    </location>
</feature>